<proteinExistence type="predicted"/>
<keyword evidence="1" id="KW-0472">Membrane</keyword>
<reference evidence="2 3" key="1">
    <citation type="journal article" date="2016" name="Appl. Environ. Microbiol.">
        <title>Function and Phylogeny of Bacterial Butyryl Coenzyme A:Acetate Transferases and Their Diversity in the Proximal Colon of Swine.</title>
        <authorList>
            <person name="Trachsel J."/>
            <person name="Bayles D.O."/>
            <person name="Looft T."/>
            <person name="Levine U.Y."/>
            <person name="Allen H.K."/>
        </authorList>
    </citation>
    <scope>NUCLEOTIDE SEQUENCE [LARGE SCALE GENOMIC DNA]</scope>
    <source>
        <strain evidence="2 3">35-6-1</strain>
    </source>
</reference>
<sequence>MNKKLQNLILAISIIIPFGFYLSGLKSELGQGSFMYSVFWGIINYLFLMTTADFISKFNKILKLPGLKIRKRTYFINIIVYIGFLIFVNIYFLQQIYLRNVKIINYLASPLVIIGLFLLFLYNLQNGKFLKKEEKETDIYEISKKRSFRDGNDILGNVVGSYEQGLVIGTYYFSYENMKSISKSKDDEIVIKGKDDSKNYIVKIGSLNSANQVIIEVNNALNQGKIDEKKVNLKKIKNF</sequence>
<dbReference type="Proteomes" id="UP000187166">
    <property type="component" value="Unassembled WGS sequence"/>
</dbReference>
<gene>
    <name evidence="2" type="ORF">BIV18_05780</name>
</gene>
<name>A0A1U7M0F3_9FIRM</name>
<feature type="transmembrane region" description="Helical" evidence="1">
    <location>
        <begin position="7"/>
        <end position="25"/>
    </location>
</feature>
<accession>A0A1U7M0F3</accession>
<dbReference type="AlphaFoldDB" id="A0A1U7M0F3"/>
<evidence type="ECO:0000313" key="3">
    <source>
        <dbReference type="Proteomes" id="UP000187166"/>
    </source>
</evidence>
<evidence type="ECO:0000313" key="2">
    <source>
        <dbReference type="EMBL" id="OLR65057.1"/>
    </source>
</evidence>
<keyword evidence="1" id="KW-1133">Transmembrane helix</keyword>
<feature type="transmembrane region" description="Helical" evidence="1">
    <location>
        <begin position="103"/>
        <end position="122"/>
    </location>
</feature>
<feature type="transmembrane region" description="Helical" evidence="1">
    <location>
        <begin position="37"/>
        <end position="55"/>
    </location>
</feature>
<dbReference type="STRING" id="1465756.BIV18_05780"/>
<protein>
    <submittedName>
        <fullName evidence="2">Uncharacterized protein</fullName>
    </submittedName>
</protein>
<comment type="caution">
    <text evidence="2">The sequence shown here is derived from an EMBL/GenBank/DDBJ whole genome shotgun (WGS) entry which is preliminary data.</text>
</comment>
<keyword evidence="1" id="KW-0812">Transmembrane</keyword>
<organism evidence="2 3">
    <name type="scientific">Peptoniphilus porci</name>
    <dbReference type="NCBI Taxonomy" id="2652280"/>
    <lineage>
        <taxon>Bacteria</taxon>
        <taxon>Bacillati</taxon>
        <taxon>Bacillota</taxon>
        <taxon>Tissierellia</taxon>
        <taxon>Tissierellales</taxon>
        <taxon>Peptoniphilaceae</taxon>
        <taxon>Peptoniphilus</taxon>
    </lineage>
</organism>
<evidence type="ECO:0000256" key="1">
    <source>
        <dbReference type="SAM" id="Phobius"/>
    </source>
</evidence>
<feature type="transmembrane region" description="Helical" evidence="1">
    <location>
        <begin position="75"/>
        <end position="97"/>
    </location>
</feature>
<keyword evidence="3" id="KW-1185">Reference proteome</keyword>
<dbReference type="EMBL" id="MJIH01000001">
    <property type="protein sequence ID" value="OLR65057.1"/>
    <property type="molecule type" value="Genomic_DNA"/>
</dbReference>